<dbReference type="InterPro" id="IPR051810">
    <property type="entry name" value="Precorrin_MeTrfase"/>
</dbReference>
<dbReference type="GO" id="GO:0009236">
    <property type="term" value="P:cobalamin biosynthetic process"/>
    <property type="evidence" value="ECO:0007669"/>
    <property type="project" value="UniProtKB-UniPathway"/>
</dbReference>
<keyword evidence="5" id="KW-0949">S-adenosyl-L-methionine</keyword>
<comment type="caution">
    <text evidence="7">The sequence shown here is derived from an EMBL/GenBank/DDBJ whole genome shotgun (WGS) entry which is preliminary data.</text>
</comment>
<dbReference type="Pfam" id="PF00590">
    <property type="entry name" value="TP_methylase"/>
    <property type="match status" value="1"/>
</dbReference>
<evidence type="ECO:0000313" key="8">
    <source>
        <dbReference type="Proteomes" id="UP000603056"/>
    </source>
</evidence>
<dbReference type="SUPFAM" id="SSF53790">
    <property type="entry name" value="Tetrapyrrole methylase"/>
    <property type="match status" value="1"/>
</dbReference>
<dbReference type="EC" id="4.99.1.4" evidence="7"/>
<dbReference type="InterPro" id="IPR000878">
    <property type="entry name" value="4pyrrol_Mease"/>
</dbReference>
<keyword evidence="4" id="KW-0808">Transferase</keyword>
<evidence type="ECO:0000256" key="5">
    <source>
        <dbReference type="ARBA" id="ARBA00022691"/>
    </source>
</evidence>
<evidence type="ECO:0000256" key="1">
    <source>
        <dbReference type="ARBA" id="ARBA00004953"/>
    </source>
</evidence>
<name>A0A811TIM8_9EURY</name>
<dbReference type="Gene3D" id="3.30.950.10">
    <property type="entry name" value="Methyltransferase, Cobalt-precorrin-4 Transmethylase, Domain 2"/>
    <property type="match status" value="1"/>
</dbReference>
<dbReference type="AlphaFoldDB" id="A0A811TIM8"/>
<dbReference type="GO" id="GO:0051266">
    <property type="term" value="F:sirohydrochlorin ferrochelatase activity"/>
    <property type="evidence" value="ECO:0007669"/>
    <property type="project" value="UniProtKB-EC"/>
</dbReference>
<dbReference type="InterPro" id="IPR035996">
    <property type="entry name" value="4pyrrol_Methylase_sf"/>
</dbReference>
<dbReference type="InterPro" id="IPR014776">
    <property type="entry name" value="4pyrrole_Mease_sub2"/>
</dbReference>
<dbReference type="Proteomes" id="UP000603056">
    <property type="component" value="Unassembled WGS sequence"/>
</dbReference>
<dbReference type="Gene3D" id="3.40.1010.10">
    <property type="entry name" value="Cobalt-precorrin-4 Transmethylase, Domain 1"/>
    <property type="match status" value="1"/>
</dbReference>
<proteinExistence type="predicted"/>
<keyword evidence="3" id="KW-0489">Methyltransferase</keyword>
<gene>
    <name evidence="7" type="primary">cysG</name>
    <name evidence="7" type="ORF">FFODKBPE_00674</name>
</gene>
<keyword evidence="7" id="KW-0456">Lyase</keyword>
<dbReference type="NCBIfam" id="TIGR01466">
    <property type="entry name" value="cobJ_cbiH"/>
    <property type="match status" value="1"/>
</dbReference>
<dbReference type="GO" id="GO:0008168">
    <property type="term" value="F:methyltransferase activity"/>
    <property type="evidence" value="ECO:0007669"/>
    <property type="project" value="UniProtKB-KW"/>
</dbReference>
<dbReference type="PANTHER" id="PTHR47036:SF1">
    <property type="entry name" value="COBALT-FACTOR III C(17)-METHYLTRANSFERASE-RELATED"/>
    <property type="match status" value="1"/>
</dbReference>
<reference evidence="7" key="1">
    <citation type="submission" date="2020-10" db="EMBL/GenBank/DDBJ databases">
        <authorList>
            <person name="Hahn C.J."/>
            <person name="Laso-Perez R."/>
            <person name="Vulcano F."/>
            <person name="Vaziourakis K.-M."/>
            <person name="Stokke R."/>
            <person name="Steen I.H."/>
            <person name="Teske A."/>
            <person name="Boetius A."/>
            <person name="Liebeke M."/>
            <person name="Amann R."/>
            <person name="Knittel K."/>
        </authorList>
    </citation>
    <scope>NUCLEOTIDE SEQUENCE</scope>
    <source>
        <strain evidence="7">Gfbio:e3339647-f889-4370-9287-4fb5cb688e4c:AG394J04_GoMArc1</strain>
    </source>
</reference>
<evidence type="ECO:0000256" key="3">
    <source>
        <dbReference type="ARBA" id="ARBA00022603"/>
    </source>
</evidence>
<accession>A0A811TIM8</accession>
<organism evidence="7 8">
    <name type="scientific">Candidatus Argoarchaeum ethanivorans</name>
    <dbReference type="NCBI Taxonomy" id="2608793"/>
    <lineage>
        <taxon>Archaea</taxon>
        <taxon>Methanobacteriati</taxon>
        <taxon>Methanobacteriota</taxon>
        <taxon>Stenosarchaea group</taxon>
        <taxon>Methanomicrobia</taxon>
        <taxon>Methanosarcinales</taxon>
        <taxon>Methanosarcinales incertae sedis</taxon>
        <taxon>GOM Arc I cluster</taxon>
        <taxon>Candidatus Argoarchaeum</taxon>
    </lineage>
</organism>
<dbReference type="EMBL" id="CAJHIP010000059">
    <property type="protein sequence ID" value="CAD6494327.1"/>
    <property type="molecule type" value="Genomic_DNA"/>
</dbReference>
<evidence type="ECO:0000313" key="7">
    <source>
        <dbReference type="EMBL" id="CAD6494327.1"/>
    </source>
</evidence>
<keyword evidence="2" id="KW-0169">Cobalamin biosynthesis</keyword>
<feature type="domain" description="Tetrapyrrole methylase" evidence="6">
    <location>
        <begin position="17"/>
        <end position="221"/>
    </location>
</feature>
<evidence type="ECO:0000256" key="4">
    <source>
        <dbReference type="ARBA" id="ARBA00022679"/>
    </source>
</evidence>
<protein>
    <submittedName>
        <fullName evidence="7">Siroheme synthase</fullName>
        <ecNumber evidence="7">4.99.1.4</ecNumber>
    </submittedName>
</protein>
<comment type="pathway">
    <text evidence="1">Cofactor biosynthesis; adenosylcobalamin biosynthesis.</text>
</comment>
<dbReference type="InterPro" id="IPR006363">
    <property type="entry name" value="Cbl_synth_CobJ/CibH_dom"/>
</dbReference>
<evidence type="ECO:0000259" key="6">
    <source>
        <dbReference type="Pfam" id="PF00590"/>
    </source>
</evidence>
<dbReference type="UniPathway" id="UPA00148"/>
<dbReference type="PANTHER" id="PTHR47036">
    <property type="entry name" value="COBALT-FACTOR III C(17)-METHYLTRANSFERASE-RELATED"/>
    <property type="match status" value="1"/>
</dbReference>
<dbReference type="CDD" id="cd11646">
    <property type="entry name" value="Precorrin_3B_C17_MT"/>
    <property type="match status" value="1"/>
</dbReference>
<evidence type="ECO:0000256" key="2">
    <source>
        <dbReference type="ARBA" id="ARBA00022573"/>
    </source>
</evidence>
<sequence>MQSQNNNNNNNNSNNNKLYVVGIGPGSVQDMTIRAQKALEASEYILGNSTYLDQIAPLLDGKKVIRSYMGAEVERAQKALELAENSIVSIISGGDANIYGMAGLVLEVAEKKEQTNIEIIPGVTAITASAACLGAPITADFAVISLSDLLTPWEIIKERLYAAARADFVIALYNPKSRKRTGHLKEAIQIISQEKKPQTPVGIAQNVTREGEHTIVTTLGEFMKFYDDVDMRTTILIGNRESRIWNNADRVITPRGYHKKYDY</sequence>
<dbReference type="InterPro" id="IPR014777">
    <property type="entry name" value="4pyrrole_Mease_sub1"/>
</dbReference>
<dbReference type="GO" id="GO:0032259">
    <property type="term" value="P:methylation"/>
    <property type="evidence" value="ECO:0007669"/>
    <property type="project" value="UniProtKB-KW"/>
</dbReference>